<comment type="caution">
    <text evidence="2">The sequence shown here is derived from an EMBL/GenBank/DDBJ whole genome shotgun (WGS) entry which is preliminary data.</text>
</comment>
<proteinExistence type="predicted"/>
<gene>
    <name evidence="2" type="ORF">GV68_07930</name>
</gene>
<protein>
    <submittedName>
        <fullName evidence="2">Uncharacterized protein</fullName>
    </submittedName>
</protein>
<dbReference type="Proteomes" id="UP000052167">
    <property type="component" value="Unassembled WGS sequence"/>
</dbReference>
<sequence length="75" mass="7762">MTSAGQKLQRAARPAKIGQGRAIVGGQQDGEARPRGSLHGEGDGRVSPSPARLSGRRPTSNQPPGPRQLLLEAGL</sequence>
<feature type="region of interest" description="Disordered" evidence="1">
    <location>
        <begin position="1"/>
        <end position="75"/>
    </location>
</feature>
<feature type="compositionally biased region" description="Basic and acidic residues" evidence="1">
    <location>
        <begin position="30"/>
        <end position="44"/>
    </location>
</feature>
<dbReference type="EMBL" id="JOKJ01000018">
    <property type="protein sequence ID" value="KEQ05824.1"/>
    <property type="molecule type" value="Genomic_DNA"/>
</dbReference>
<accession>A0A922T8W4</accession>
<reference evidence="2 3" key="1">
    <citation type="submission" date="2014-06" db="EMBL/GenBank/DDBJ databases">
        <title>Rhizobium pelagicum/R2-400B4.</title>
        <authorList>
            <person name="Kimes N.E."/>
            <person name="Lopez-Perez M."/>
        </authorList>
    </citation>
    <scope>NUCLEOTIDE SEQUENCE [LARGE SCALE GENOMIC DNA]</scope>
    <source>
        <strain evidence="2 3">R2-400B4</strain>
    </source>
</reference>
<evidence type="ECO:0000256" key="1">
    <source>
        <dbReference type="SAM" id="MobiDB-lite"/>
    </source>
</evidence>
<keyword evidence="3" id="KW-1185">Reference proteome</keyword>
<evidence type="ECO:0000313" key="2">
    <source>
        <dbReference type="EMBL" id="KEQ05824.1"/>
    </source>
</evidence>
<name>A0A922T8W4_9HYPH</name>
<organism evidence="2 3">
    <name type="scientific">Pseudorhizobium pelagicum</name>
    <dbReference type="NCBI Taxonomy" id="1509405"/>
    <lineage>
        <taxon>Bacteria</taxon>
        <taxon>Pseudomonadati</taxon>
        <taxon>Pseudomonadota</taxon>
        <taxon>Alphaproteobacteria</taxon>
        <taxon>Hyphomicrobiales</taxon>
        <taxon>Rhizobiaceae</taxon>
        <taxon>Rhizobium/Agrobacterium group</taxon>
        <taxon>Pseudorhizobium</taxon>
    </lineage>
</organism>
<dbReference type="AlphaFoldDB" id="A0A922T8W4"/>
<evidence type="ECO:0000313" key="3">
    <source>
        <dbReference type="Proteomes" id="UP000052167"/>
    </source>
</evidence>